<evidence type="ECO:0000256" key="8">
    <source>
        <dbReference type="ARBA" id="ARBA00030781"/>
    </source>
</evidence>
<dbReference type="RefSeq" id="WP_154570128.1">
    <property type="nucleotide sequence ID" value="NZ_VWSJ01000003.1"/>
</dbReference>
<evidence type="ECO:0000256" key="2">
    <source>
        <dbReference type="ARBA" id="ARBA00005426"/>
    </source>
</evidence>
<dbReference type="EMBL" id="VWSJ01000003">
    <property type="protein sequence ID" value="MSN95855.1"/>
    <property type="molecule type" value="Genomic_DNA"/>
</dbReference>
<dbReference type="Pfam" id="PF02391">
    <property type="entry name" value="MoaE"/>
    <property type="match status" value="1"/>
</dbReference>
<reference evidence="11 12" key="2">
    <citation type="submission" date="2020-03" db="EMBL/GenBank/DDBJ databases">
        <title>Campylobacter portucalensis sp. nov., a new species of Campylobacter isolated from the reproductive tract of bulls.</title>
        <authorList>
            <person name="Silva M.F."/>
            <person name="Pereira G."/>
            <person name="Carneiro C."/>
            <person name="Hemphill A."/>
            <person name="Mateus L."/>
            <person name="Lopes-Da-Costa L."/>
            <person name="Silva E."/>
        </authorList>
    </citation>
    <scope>NUCLEOTIDE SEQUENCE [LARGE SCALE GENOMIC DNA]</scope>
    <source>
        <strain evidence="11 12">FMV-PI01</strain>
    </source>
</reference>
<sequence length="144" mass="16457">MEIYQNHLNTSEIYARWYNEIKDKNLGAFITFTGIVRDDGVDGLSFDIHKPLLQKWFNGWIEKTSKNGVKLFFAHSIGDVLINQSSYVTAVASKQRKLALNLINEFVEDFKANAPIWKYDLKDGKRIYAKERSQALKGAGLLKG</sequence>
<accession>A0A6L5WIK5</accession>
<dbReference type="EC" id="2.8.1.12" evidence="3"/>
<dbReference type="UniPathway" id="UPA00344"/>
<evidence type="ECO:0000256" key="10">
    <source>
        <dbReference type="ARBA" id="ARBA00049878"/>
    </source>
</evidence>
<dbReference type="Gene3D" id="3.90.1170.40">
    <property type="entry name" value="Molybdopterin biosynthesis MoaE subunit"/>
    <property type="match status" value="1"/>
</dbReference>
<evidence type="ECO:0000256" key="6">
    <source>
        <dbReference type="ARBA" id="ARBA00029745"/>
    </source>
</evidence>
<evidence type="ECO:0000256" key="7">
    <source>
        <dbReference type="ARBA" id="ARBA00030407"/>
    </source>
</evidence>
<evidence type="ECO:0000313" key="11">
    <source>
        <dbReference type="EMBL" id="MSN95855.1"/>
    </source>
</evidence>
<proteinExistence type="inferred from homology"/>
<evidence type="ECO:0000313" key="12">
    <source>
        <dbReference type="Proteomes" id="UP000476338"/>
    </source>
</evidence>
<dbReference type="SUPFAM" id="SSF54690">
    <property type="entry name" value="Molybdopterin synthase subunit MoaE"/>
    <property type="match status" value="1"/>
</dbReference>
<dbReference type="CDD" id="cd00756">
    <property type="entry name" value="MoaE"/>
    <property type="match status" value="1"/>
</dbReference>
<keyword evidence="12" id="KW-1185">Reference proteome</keyword>
<evidence type="ECO:0000256" key="3">
    <source>
        <dbReference type="ARBA" id="ARBA00011950"/>
    </source>
</evidence>
<dbReference type="Proteomes" id="UP000476338">
    <property type="component" value="Unassembled WGS sequence"/>
</dbReference>
<evidence type="ECO:0000256" key="1">
    <source>
        <dbReference type="ARBA" id="ARBA00005046"/>
    </source>
</evidence>
<comment type="caution">
    <text evidence="11">The sequence shown here is derived from an EMBL/GenBank/DDBJ whole genome shotgun (WGS) entry which is preliminary data.</text>
</comment>
<comment type="similarity">
    <text evidence="2">Belongs to the MoaE family.</text>
</comment>
<protein>
    <recommendedName>
        <fullName evidence="4">Molybdopterin synthase catalytic subunit</fullName>
        <ecNumber evidence="3">2.8.1.12</ecNumber>
    </recommendedName>
    <alternativeName>
        <fullName evidence="8">MPT synthase subunit 2</fullName>
    </alternativeName>
    <alternativeName>
        <fullName evidence="6">Molybdenum cofactor biosynthesis protein E</fullName>
    </alternativeName>
    <alternativeName>
        <fullName evidence="7">Molybdopterin-converting factor large subunit</fullName>
    </alternativeName>
    <alternativeName>
        <fullName evidence="9">Molybdopterin-converting factor subunit 2</fullName>
    </alternativeName>
</protein>
<dbReference type="InterPro" id="IPR036563">
    <property type="entry name" value="MoaE_sf"/>
</dbReference>
<dbReference type="GO" id="GO:0006777">
    <property type="term" value="P:Mo-molybdopterin cofactor biosynthetic process"/>
    <property type="evidence" value="ECO:0007669"/>
    <property type="project" value="InterPro"/>
</dbReference>
<comment type="subunit">
    <text evidence="5">Heterotetramer of 2 MoaD subunits and 2 MoaE subunits. Also stable as homodimer. The enzyme changes between these two forms during catalysis.</text>
</comment>
<dbReference type="GO" id="GO:0030366">
    <property type="term" value="F:molybdopterin synthase activity"/>
    <property type="evidence" value="ECO:0007669"/>
    <property type="project" value="UniProtKB-EC"/>
</dbReference>
<reference evidence="11 12" key="1">
    <citation type="submission" date="2019-09" db="EMBL/GenBank/DDBJ databases">
        <authorList>
            <person name="Silva M."/>
            <person name="Pereira G."/>
            <person name="Lopes-Da-Costa L."/>
            <person name="Silva E."/>
        </authorList>
    </citation>
    <scope>NUCLEOTIDE SEQUENCE [LARGE SCALE GENOMIC DNA]</scope>
    <source>
        <strain evidence="11 12">FMV-PI01</strain>
    </source>
</reference>
<evidence type="ECO:0000256" key="4">
    <source>
        <dbReference type="ARBA" id="ARBA00013858"/>
    </source>
</evidence>
<gene>
    <name evidence="11" type="ORF">F1B92_01365</name>
</gene>
<organism evidence="11 12">
    <name type="scientific">Campylobacter portucalensis</name>
    <dbReference type="NCBI Taxonomy" id="2608384"/>
    <lineage>
        <taxon>Bacteria</taxon>
        <taxon>Pseudomonadati</taxon>
        <taxon>Campylobacterota</taxon>
        <taxon>Epsilonproteobacteria</taxon>
        <taxon>Campylobacterales</taxon>
        <taxon>Campylobacteraceae</taxon>
        <taxon>Campylobacter</taxon>
    </lineage>
</organism>
<comment type="pathway">
    <text evidence="1">Cofactor biosynthesis; molybdopterin biosynthesis.</text>
</comment>
<dbReference type="AlphaFoldDB" id="A0A6L5WIK5"/>
<comment type="catalytic activity">
    <reaction evidence="10">
        <text>2 [molybdopterin-synthase sulfur-carrier protein]-C-terminal-Gly-aminoethanethioate + cyclic pyranopterin phosphate + H2O = molybdopterin + 2 [molybdopterin-synthase sulfur-carrier protein]-C-terminal Gly-Gly + 2 H(+)</text>
        <dbReference type="Rhea" id="RHEA:26333"/>
        <dbReference type="Rhea" id="RHEA-COMP:12202"/>
        <dbReference type="Rhea" id="RHEA-COMP:19907"/>
        <dbReference type="ChEBI" id="CHEBI:15377"/>
        <dbReference type="ChEBI" id="CHEBI:15378"/>
        <dbReference type="ChEBI" id="CHEBI:58698"/>
        <dbReference type="ChEBI" id="CHEBI:59648"/>
        <dbReference type="ChEBI" id="CHEBI:90778"/>
        <dbReference type="ChEBI" id="CHEBI:232372"/>
        <dbReference type="EC" id="2.8.1.12"/>
    </reaction>
</comment>
<dbReference type="InterPro" id="IPR003448">
    <property type="entry name" value="Mopterin_biosynth_MoaE"/>
</dbReference>
<evidence type="ECO:0000256" key="9">
    <source>
        <dbReference type="ARBA" id="ARBA00032474"/>
    </source>
</evidence>
<evidence type="ECO:0000256" key="5">
    <source>
        <dbReference type="ARBA" id="ARBA00026066"/>
    </source>
</evidence>
<name>A0A6L5WIK5_9BACT</name>